<keyword evidence="1" id="KW-0472">Membrane</keyword>
<organism evidence="2 3">
    <name type="scientific">Candidatus Roizmanbacteria bacterium RIFCSPHIGHO2_02_FULL_38_11</name>
    <dbReference type="NCBI Taxonomy" id="1802039"/>
    <lineage>
        <taxon>Bacteria</taxon>
        <taxon>Candidatus Roizmaniibacteriota</taxon>
    </lineage>
</organism>
<evidence type="ECO:0000313" key="3">
    <source>
        <dbReference type="Proteomes" id="UP000177913"/>
    </source>
</evidence>
<gene>
    <name evidence="2" type="ORF">A3C25_03960</name>
</gene>
<reference evidence="2 3" key="1">
    <citation type="journal article" date="2016" name="Nat. Commun.">
        <title>Thousands of microbial genomes shed light on interconnected biogeochemical processes in an aquifer system.</title>
        <authorList>
            <person name="Anantharaman K."/>
            <person name="Brown C.T."/>
            <person name="Hug L.A."/>
            <person name="Sharon I."/>
            <person name="Castelle C.J."/>
            <person name="Probst A.J."/>
            <person name="Thomas B.C."/>
            <person name="Singh A."/>
            <person name="Wilkins M.J."/>
            <person name="Karaoz U."/>
            <person name="Brodie E.L."/>
            <person name="Williams K.H."/>
            <person name="Hubbard S.S."/>
            <person name="Banfield J.F."/>
        </authorList>
    </citation>
    <scope>NUCLEOTIDE SEQUENCE [LARGE SCALE GENOMIC DNA]</scope>
</reference>
<dbReference type="AlphaFoldDB" id="A0A1F7H0Y0"/>
<proteinExistence type="predicted"/>
<evidence type="ECO:0000256" key="1">
    <source>
        <dbReference type="SAM" id="Phobius"/>
    </source>
</evidence>
<evidence type="ECO:0008006" key="4">
    <source>
        <dbReference type="Google" id="ProtNLM"/>
    </source>
</evidence>
<keyword evidence="1" id="KW-0812">Transmembrane</keyword>
<dbReference type="Proteomes" id="UP000177913">
    <property type="component" value="Unassembled WGS sequence"/>
</dbReference>
<sequence length="91" mass="10715">MKSLTKYFIWFIFAILLTGNVFIFLNSIKLSDEINHFEKETKNLHQENLNIENKIYEVDSLQYAASMASELDFTQKAEPVYLENLKYAKSQ</sequence>
<keyword evidence="1" id="KW-1133">Transmembrane helix</keyword>
<protein>
    <recommendedName>
        <fullName evidence="4">Cell division protein FtsL</fullName>
    </recommendedName>
</protein>
<name>A0A1F7H0Y0_9BACT</name>
<comment type="caution">
    <text evidence="2">The sequence shown here is derived from an EMBL/GenBank/DDBJ whole genome shotgun (WGS) entry which is preliminary data.</text>
</comment>
<accession>A0A1F7H0Y0</accession>
<feature type="transmembrane region" description="Helical" evidence="1">
    <location>
        <begin position="7"/>
        <end position="25"/>
    </location>
</feature>
<evidence type="ECO:0000313" key="2">
    <source>
        <dbReference type="EMBL" id="OGK24841.1"/>
    </source>
</evidence>
<dbReference type="EMBL" id="MFZO01000027">
    <property type="protein sequence ID" value="OGK24841.1"/>
    <property type="molecule type" value="Genomic_DNA"/>
</dbReference>